<dbReference type="InterPro" id="IPR050452">
    <property type="entry name" value="Metacaspase"/>
</dbReference>
<dbReference type="PANTHER" id="PTHR48104:SF30">
    <property type="entry name" value="METACASPASE-1"/>
    <property type="match status" value="1"/>
</dbReference>
<dbReference type="OrthoDB" id="3223806at2759"/>
<dbReference type="PANTHER" id="PTHR48104">
    <property type="entry name" value="METACASPASE-4"/>
    <property type="match status" value="1"/>
</dbReference>
<evidence type="ECO:0000259" key="3">
    <source>
        <dbReference type="Pfam" id="PF00656"/>
    </source>
</evidence>
<reference evidence="4 5" key="1">
    <citation type="journal article" date="2015" name="Plant Cell">
        <title>Oil accumulation by the oleaginous diatom Fistulifera solaris as revealed by the genome and transcriptome.</title>
        <authorList>
            <person name="Tanaka T."/>
            <person name="Maeda Y."/>
            <person name="Veluchamy A."/>
            <person name="Tanaka M."/>
            <person name="Abida H."/>
            <person name="Marechal E."/>
            <person name="Bowler C."/>
            <person name="Muto M."/>
            <person name="Sunaga Y."/>
            <person name="Tanaka M."/>
            <person name="Yoshino T."/>
            <person name="Taniguchi T."/>
            <person name="Fukuda Y."/>
            <person name="Nemoto M."/>
            <person name="Matsumoto M."/>
            <person name="Wong P.S."/>
            <person name="Aburatani S."/>
            <person name="Fujibuchi W."/>
        </authorList>
    </citation>
    <scope>NUCLEOTIDE SEQUENCE [LARGE SCALE GENOMIC DNA]</scope>
    <source>
        <strain evidence="4 5">JPCC DA0580</strain>
    </source>
</reference>
<dbReference type="GO" id="GO:0006508">
    <property type="term" value="P:proteolysis"/>
    <property type="evidence" value="ECO:0007669"/>
    <property type="project" value="InterPro"/>
</dbReference>
<dbReference type="GO" id="GO:0005737">
    <property type="term" value="C:cytoplasm"/>
    <property type="evidence" value="ECO:0007669"/>
    <property type="project" value="TreeGrafter"/>
</dbReference>
<evidence type="ECO:0000256" key="1">
    <source>
        <dbReference type="ARBA" id="ARBA00009005"/>
    </source>
</evidence>
<comment type="similarity">
    <text evidence="1">Belongs to the peptidase C14B family.</text>
</comment>
<dbReference type="AlphaFoldDB" id="A0A1Z5JXP8"/>
<protein>
    <recommendedName>
        <fullName evidence="3">Peptidase C14 caspase domain-containing protein</fullName>
    </recommendedName>
</protein>
<feature type="region of interest" description="Disordered" evidence="2">
    <location>
        <begin position="306"/>
        <end position="390"/>
    </location>
</feature>
<comment type="caution">
    <text evidence="4">The sequence shown here is derived from an EMBL/GenBank/DDBJ whole genome shotgun (WGS) entry which is preliminary data.</text>
</comment>
<keyword evidence="5" id="KW-1185">Reference proteome</keyword>
<feature type="domain" description="Peptidase C14 caspase" evidence="3">
    <location>
        <begin position="118"/>
        <end position="318"/>
    </location>
</feature>
<name>A0A1Z5JXP8_FISSO</name>
<dbReference type="Proteomes" id="UP000198406">
    <property type="component" value="Unassembled WGS sequence"/>
</dbReference>
<evidence type="ECO:0000256" key="2">
    <source>
        <dbReference type="SAM" id="MobiDB-lite"/>
    </source>
</evidence>
<proteinExistence type="inferred from homology"/>
<accession>A0A1Z5JXP8</accession>
<dbReference type="SUPFAM" id="SSF52129">
    <property type="entry name" value="Caspase-like"/>
    <property type="match status" value="1"/>
</dbReference>
<sequence length="390" mass="43366">MRGNPTISDREFDQRVKQVIRSHFHMISSSADHQQSEEAYHAGKFQLPNPAGKAGGACTSAFLQAMYQRGEGANWVETLQEMHDILQGMGYAQTPQLTSSRLIDVRKPLQIVPAGSGRRRALLIGINYVGQEGQLTACHNDVHNIREFLTEVYGFKESEMLILMDDARHNPPTRRNIEDAMIRLTRYSQPNDVAFVSFSGHGGNTRDTSGDEADGMDETLIPVDFRTEGHIVDDDILRLLVKPMMTDVHVTVLMDCCHSGTVLDLPYKFGANDTRVQRESGFNLDQVHESQLTVGSYHAPGTVLSSWSLHGDKEKPPKEEKKSPKKSKKKKKAATFQPKKKKNKDMTKVEENEQQEVGPKMVGGQAALPVRRASKKSAAPAPGDKKCSVM</sequence>
<dbReference type="GO" id="GO:0004197">
    <property type="term" value="F:cysteine-type endopeptidase activity"/>
    <property type="evidence" value="ECO:0007669"/>
    <property type="project" value="InterPro"/>
</dbReference>
<dbReference type="EMBL" id="BDSP01000132">
    <property type="protein sequence ID" value="GAX18784.1"/>
    <property type="molecule type" value="Genomic_DNA"/>
</dbReference>
<evidence type="ECO:0000313" key="4">
    <source>
        <dbReference type="EMBL" id="GAX18784.1"/>
    </source>
</evidence>
<dbReference type="InterPro" id="IPR011600">
    <property type="entry name" value="Pept_C14_caspase"/>
</dbReference>
<feature type="compositionally biased region" description="Basic and acidic residues" evidence="2">
    <location>
        <begin position="310"/>
        <end position="322"/>
    </location>
</feature>
<dbReference type="Pfam" id="PF00656">
    <property type="entry name" value="Peptidase_C14"/>
    <property type="match status" value="1"/>
</dbReference>
<dbReference type="Gene3D" id="3.40.50.12660">
    <property type="match status" value="2"/>
</dbReference>
<dbReference type="InterPro" id="IPR029030">
    <property type="entry name" value="Caspase-like_dom_sf"/>
</dbReference>
<gene>
    <name evidence="4" type="ORF">FisN_26Hh083</name>
</gene>
<evidence type="ECO:0000313" key="5">
    <source>
        <dbReference type="Proteomes" id="UP000198406"/>
    </source>
</evidence>
<organism evidence="4 5">
    <name type="scientific">Fistulifera solaris</name>
    <name type="common">Oleaginous diatom</name>
    <dbReference type="NCBI Taxonomy" id="1519565"/>
    <lineage>
        <taxon>Eukaryota</taxon>
        <taxon>Sar</taxon>
        <taxon>Stramenopiles</taxon>
        <taxon>Ochrophyta</taxon>
        <taxon>Bacillariophyta</taxon>
        <taxon>Bacillariophyceae</taxon>
        <taxon>Bacillariophycidae</taxon>
        <taxon>Naviculales</taxon>
        <taxon>Naviculaceae</taxon>
        <taxon>Fistulifera</taxon>
    </lineage>
</organism>
<dbReference type="InParanoid" id="A0A1Z5JXP8"/>
<feature type="compositionally biased region" description="Basic residues" evidence="2">
    <location>
        <begin position="323"/>
        <end position="343"/>
    </location>
</feature>